<gene>
    <name evidence="2" type="ORF">GX51_00898</name>
</gene>
<feature type="region of interest" description="Disordered" evidence="1">
    <location>
        <begin position="95"/>
        <end position="122"/>
    </location>
</feature>
<proteinExistence type="predicted"/>
<name>A0A2B7XBW3_9EURO</name>
<evidence type="ECO:0000313" key="2">
    <source>
        <dbReference type="EMBL" id="PGH09144.1"/>
    </source>
</evidence>
<dbReference type="EMBL" id="PDNC01000006">
    <property type="protein sequence ID" value="PGH09144.1"/>
    <property type="molecule type" value="Genomic_DNA"/>
</dbReference>
<dbReference type="STRING" id="2060905.A0A2B7XBW3"/>
<feature type="compositionally biased region" description="Low complexity" evidence="1">
    <location>
        <begin position="98"/>
        <end position="122"/>
    </location>
</feature>
<dbReference type="OrthoDB" id="3520229at2759"/>
<dbReference type="AlphaFoldDB" id="A0A2B7XBW3"/>
<evidence type="ECO:0000256" key="1">
    <source>
        <dbReference type="SAM" id="MobiDB-lite"/>
    </source>
</evidence>
<comment type="caution">
    <text evidence="2">The sequence shown here is derived from an EMBL/GenBank/DDBJ whole genome shotgun (WGS) entry which is preliminary data.</text>
</comment>
<organism evidence="2 3">
    <name type="scientific">Blastomyces parvus</name>
    <dbReference type="NCBI Taxonomy" id="2060905"/>
    <lineage>
        <taxon>Eukaryota</taxon>
        <taxon>Fungi</taxon>
        <taxon>Dikarya</taxon>
        <taxon>Ascomycota</taxon>
        <taxon>Pezizomycotina</taxon>
        <taxon>Eurotiomycetes</taxon>
        <taxon>Eurotiomycetidae</taxon>
        <taxon>Onygenales</taxon>
        <taxon>Ajellomycetaceae</taxon>
        <taxon>Blastomyces</taxon>
    </lineage>
</organism>
<sequence>MASTTSAPAPTGSAICGTPAQYDIPIQDASCAIPNKDKNEDFMKTCCKNAAVTSYNDDCALYCLADDQSVQDLTRCLFDAGVAYNEVWCNKPQNATATGKSPTQTGTGTSTGTSSPTSTESPDAAAVLSMPVFVQSGPTKVGIAVCAIMIPALIGGMMF</sequence>
<protein>
    <submittedName>
        <fullName evidence="2">Uncharacterized protein</fullName>
    </submittedName>
</protein>
<dbReference type="Proteomes" id="UP000224080">
    <property type="component" value="Unassembled WGS sequence"/>
</dbReference>
<evidence type="ECO:0000313" key="3">
    <source>
        <dbReference type="Proteomes" id="UP000224080"/>
    </source>
</evidence>
<reference evidence="2 3" key="1">
    <citation type="submission" date="2017-10" db="EMBL/GenBank/DDBJ databases">
        <title>Comparative genomics in systemic dimorphic fungi from Ajellomycetaceae.</title>
        <authorList>
            <person name="Munoz J.F."/>
            <person name="Mcewen J.G."/>
            <person name="Clay O.K."/>
            <person name="Cuomo C.A."/>
        </authorList>
    </citation>
    <scope>NUCLEOTIDE SEQUENCE [LARGE SCALE GENOMIC DNA]</scope>
    <source>
        <strain evidence="2 3">UAMH130</strain>
    </source>
</reference>
<keyword evidence="3" id="KW-1185">Reference proteome</keyword>
<accession>A0A2B7XBW3</accession>